<keyword evidence="2" id="KW-1185">Reference proteome</keyword>
<keyword evidence="1" id="KW-0808">Transferase</keyword>
<dbReference type="GO" id="GO:0016757">
    <property type="term" value="F:glycosyltransferase activity"/>
    <property type="evidence" value="ECO:0007669"/>
    <property type="project" value="InterPro"/>
</dbReference>
<protein>
    <submittedName>
        <fullName evidence="1">Nucleotide-diphospho-sugar transferase</fullName>
    </submittedName>
</protein>
<dbReference type="InterPro" id="IPR002495">
    <property type="entry name" value="Glyco_trans_8"/>
</dbReference>
<dbReference type="STRING" id="27342.A0A0H2RZA6"/>
<dbReference type="InterPro" id="IPR029044">
    <property type="entry name" value="Nucleotide-diphossugar_trans"/>
</dbReference>
<reference evidence="1 2" key="1">
    <citation type="submission" date="2015-04" db="EMBL/GenBank/DDBJ databases">
        <title>Complete genome sequence of Schizopora paradoxa KUC8140, a cosmopolitan wood degrader in East Asia.</title>
        <authorList>
            <consortium name="DOE Joint Genome Institute"/>
            <person name="Min B."/>
            <person name="Park H."/>
            <person name="Jang Y."/>
            <person name="Kim J.-J."/>
            <person name="Kim K.H."/>
            <person name="Pangilinan J."/>
            <person name="Lipzen A."/>
            <person name="Riley R."/>
            <person name="Grigoriev I.V."/>
            <person name="Spatafora J.W."/>
            <person name="Choi I.-G."/>
        </authorList>
    </citation>
    <scope>NUCLEOTIDE SEQUENCE [LARGE SCALE GENOMIC DNA]</scope>
    <source>
        <strain evidence="1 2">KUC8140</strain>
    </source>
</reference>
<dbReference type="Pfam" id="PF01501">
    <property type="entry name" value="Glyco_transf_8"/>
    <property type="match status" value="1"/>
</dbReference>
<dbReference type="Proteomes" id="UP000053477">
    <property type="component" value="Unassembled WGS sequence"/>
</dbReference>
<dbReference type="SUPFAM" id="SSF53448">
    <property type="entry name" value="Nucleotide-diphospho-sugar transferases"/>
    <property type="match status" value="1"/>
</dbReference>
<dbReference type="InterPro" id="IPR050587">
    <property type="entry name" value="GNT1/Glycosyltrans_8"/>
</dbReference>
<dbReference type="Gene3D" id="3.90.550.10">
    <property type="entry name" value="Spore Coat Polysaccharide Biosynthesis Protein SpsA, Chain A"/>
    <property type="match status" value="1"/>
</dbReference>
<accession>A0A0H2RZA6</accession>
<name>A0A0H2RZA6_9AGAM</name>
<dbReference type="OrthoDB" id="2014201at2759"/>
<evidence type="ECO:0000313" key="1">
    <source>
        <dbReference type="EMBL" id="KLO10106.1"/>
    </source>
</evidence>
<dbReference type="PANTHER" id="PTHR11183">
    <property type="entry name" value="GLYCOGENIN SUBFAMILY MEMBER"/>
    <property type="match status" value="1"/>
</dbReference>
<dbReference type="EMBL" id="KQ086035">
    <property type="protein sequence ID" value="KLO10106.1"/>
    <property type="molecule type" value="Genomic_DNA"/>
</dbReference>
<proteinExistence type="predicted"/>
<evidence type="ECO:0000313" key="2">
    <source>
        <dbReference type="Proteomes" id="UP000053477"/>
    </source>
</evidence>
<dbReference type="AlphaFoldDB" id="A0A0H2RZA6"/>
<dbReference type="InParanoid" id="A0A0H2RZA6"/>
<organism evidence="1 2">
    <name type="scientific">Schizopora paradoxa</name>
    <dbReference type="NCBI Taxonomy" id="27342"/>
    <lineage>
        <taxon>Eukaryota</taxon>
        <taxon>Fungi</taxon>
        <taxon>Dikarya</taxon>
        <taxon>Basidiomycota</taxon>
        <taxon>Agaricomycotina</taxon>
        <taxon>Agaricomycetes</taxon>
        <taxon>Hymenochaetales</taxon>
        <taxon>Schizoporaceae</taxon>
        <taxon>Schizopora</taxon>
    </lineage>
</organism>
<sequence length="343" mass="39255">MVKSIDVHLCRRASGKPRRKFGVLAVVRSMYPKNTLDNLDILNEIDPVNVADLSFQHDAIATHAPAKHERAIVSSLYSDSYLPGILTLAQSLTAANTSARFVLLYFPERIPARSVCLAEAAGWELVPVARIAPPDDGPLFHRYADQYTKLRLWALDALGIKMGVYLDGDTLVRRNIDELFSLPYNFAAVPDIYTDKGFTMDINAGVLVFRTSTATFEDMLRKVGSARFERRFAEQGFLRMYFAHQVLRLPFIYNANLAIKRWNEDTWSVIMEELRVIHYTLVKPFPEEVPPPTDPVESEILVRNTLNERKLHYDNGMWRSEFELWERHYNDSLRALAGKCIMS</sequence>
<gene>
    <name evidence="1" type="ORF">SCHPADRAFT_532822</name>
</gene>